<dbReference type="SUPFAM" id="SSF49599">
    <property type="entry name" value="TRAF domain-like"/>
    <property type="match status" value="2"/>
</dbReference>
<organism evidence="2 3">
    <name type="scientific">Prunus yedoensis var. nudiflora</name>
    <dbReference type="NCBI Taxonomy" id="2094558"/>
    <lineage>
        <taxon>Eukaryota</taxon>
        <taxon>Viridiplantae</taxon>
        <taxon>Streptophyta</taxon>
        <taxon>Embryophyta</taxon>
        <taxon>Tracheophyta</taxon>
        <taxon>Spermatophyta</taxon>
        <taxon>Magnoliopsida</taxon>
        <taxon>eudicotyledons</taxon>
        <taxon>Gunneridae</taxon>
        <taxon>Pentapetalae</taxon>
        <taxon>rosids</taxon>
        <taxon>fabids</taxon>
        <taxon>Rosales</taxon>
        <taxon>Rosaceae</taxon>
        <taxon>Amygdaloideae</taxon>
        <taxon>Amygdaleae</taxon>
        <taxon>Prunus</taxon>
    </lineage>
</organism>
<dbReference type="CDD" id="cd00121">
    <property type="entry name" value="MATH"/>
    <property type="match status" value="2"/>
</dbReference>
<name>A0A314U7I3_PRUYE</name>
<accession>A0A314U7I3</accession>
<dbReference type="InterPro" id="IPR008974">
    <property type="entry name" value="TRAF-like"/>
</dbReference>
<keyword evidence="2" id="KW-0808">Transferase</keyword>
<dbReference type="Pfam" id="PF22486">
    <property type="entry name" value="MATH_2"/>
    <property type="match status" value="3"/>
</dbReference>
<dbReference type="PANTHER" id="PTHR46162:SF55">
    <property type="entry name" value="MATH DOMAIN-CONTAINING PROTEIN"/>
    <property type="match status" value="1"/>
</dbReference>
<dbReference type="PROSITE" id="PS50144">
    <property type="entry name" value="MATH"/>
    <property type="match status" value="2"/>
</dbReference>
<comment type="caution">
    <text evidence="2">The sequence shown here is derived from an EMBL/GenBank/DDBJ whole genome shotgun (WGS) entry which is preliminary data.</text>
</comment>
<dbReference type="Gene3D" id="2.60.210.10">
    <property type="entry name" value="Apoptosis, Tumor Necrosis Factor Receptor Associated Protein 2, Chain A"/>
    <property type="match status" value="2"/>
</dbReference>
<dbReference type="EMBL" id="PJQY01003938">
    <property type="protein sequence ID" value="PQM33325.1"/>
    <property type="molecule type" value="Genomic_DNA"/>
</dbReference>
<dbReference type="PANTHER" id="PTHR46162">
    <property type="entry name" value="TRAF-LIKE FAMILY PROTEIN"/>
    <property type="match status" value="1"/>
</dbReference>
<sequence length="352" mass="40806">MTFHWISTKKIINFGLAGVLKYILVKAFIWDVIKTYKRDASPHHFNLEIKSYSSLSTTLAKKYESNAFEAGGHKWRLSLYPNQMINGHRYISLYLATAKSGVRSLRSMSSGISCQRSIRSQYHRISGDGEVYATFRLFVFDQKQQKYFTVEDGNLSLFDSVTTEVGFAKFLPRDTFEHPSEGYLLNDCCTFGAEVFVNTDKRTSYRESLSPVRYSIRPQSIFRYDLVKFSSQFGLEHLCPNLIIFGERKWQLCVYPKGYGQDKDISLSLYLRSADDLYTLPSVYVEFNLRVVDRAFNLHHIKRTGKHWFLSSDNTFGWSDFMPLRTLNDSSKEFLRDDILSVEVQMLVKHGS</sequence>
<feature type="domain" description="MATH" evidence="1">
    <location>
        <begin position="219"/>
        <end position="346"/>
    </location>
</feature>
<feature type="domain" description="MATH" evidence="1">
    <location>
        <begin position="42"/>
        <end position="195"/>
    </location>
</feature>
<dbReference type="GO" id="GO:0016301">
    <property type="term" value="F:kinase activity"/>
    <property type="evidence" value="ECO:0007669"/>
    <property type="project" value="UniProtKB-KW"/>
</dbReference>
<reference evidence="2 3" key="1">
    <citation type="submission" date="2018-02" db="EMBL/GenBank/DDBJ databases">
        <title>Draft genome of wild Prunus yedoensis var. nudiflora.</title>
        <authorList>
            <person name="Baek S."/>
            <person name="Kim J.-H."/>
            <person name="Choi K."/>
            <person name="Kim G.-B."/>
            <person name="Cho A."/>
            <person name="Jang H."/>
            <person name="Shin C.-H."/>
            <person name="Yu H.-J."/>
            <person name="Mun J.-H."/>
        </authorList>
    </citation>
    <scope>NUCLEOTIDE SEQUENCE [LARGE SCALE GENOMIC DNA]</scope>
    <source>
        <strain evidence="3">cv. Jeju island</strain>
        <tissue evidence="2">Leaf</tissue>
    </source>
</reference>
<dbReference type="AlphaFoldDB" id="A0A314U7I3"/>
<evidence type="ECO:0000259" key="1">
    <source>
        <dbReference type="PROSITE" id="PS50144"/>
    </source>
</evidence>
<evidence type="ECO:0000313" key="3">
    <source>
        <dbReference type="Proteomes" id="UP000250321"/>
    </source>
</evidence>
<evidence type="ECO:0000313" key="2">
    <source>
        <dbReference type="EMBL" id="PQM33325.1"/>
    </source>
</evidence>
<protein>
    <submittedName>
        <fullName evidence="2">Putative inactive serine/threonine-protein kinase fnkC</fullName>
    </submittedName>
</protein>
<dbReference type="InterPro" id="IPR002083">
    <property type="entry name" value="MATH/TRAF_dom"/>
</dbReference>
<dbReference type="OrthoDB" id="1194116at2759"/>
<proteinExistence type="predicted"/>
<gene>
    <name evidence="2" type="ORF">Pyn_16733</name>
</gene>
<dbReference type="STRING" id="2094558.A0A314U7I3"/>
<keyword evidence="2" id="KW-0418">Kinase</keyword>
<keyword evidence="3" id="KW-1185">Reference proteome</keyword>
<dbReference type="Proteomes" id="UP000250321">
    <property type="component" value="Unassembled WGS sequence"/>
</dbReference>